<proteinExistence type="predicted"/>
<accession>A0A5E4BQR0</accession>
<dbReference type="Proteomes" id="UP000335636">
    <property type="component" value="Unassembled WGS sequence"/>
</dbReference>
<organism evidence="2 3">
    <name type="scientific">Marmota monax</name>
    <name type="common">Woodchuck</name>
    <dbReference type="NCBI Taxonomy" id="9995"/>
    <lineage>
        <taxon>Eukaryota</taxon>
        <taxon>Metazoa</taxon>
        <taxon>Chordata</taxon>
        <taxon>Craniata</taxon>
        <taxon>Vertebrata</taxon>
        <taxon>Euteleostomi</taxon>
        <taxon>Mammalia</taxon>
        <taxon>Eutheria</taxon>
        <taxon>Euarchontoglires</taxon>
        <taxon>Glires</taxon>
        <taxon>Rodentia</taxon>
        <taxon>Sciuromorpha</taxon>
        <taxon>Sciuridae</taxon>
        <taxon>Xerinae</taxon>
        <taxon>Marmotini</taxon>
        <taxon>Marmota</taxon>
    </lineage>
</organism>
<sequence>MEPVEPQTVRVRGCGPGFGAGGSSLTSTAECGRGLPCTYVAFAIGLLRYHGKGIFPAVMETPPQLPPGYTTLPKKNEQNGA</sequence>
<evidence type="ECO:0000313" key="3">
    <source>
        <dbReference type="Proteomes" id="UP000335636"/>
    </source>
</evidence>
<dbReference type="AlphaFoldDB" id="A0A5E4BQR0"/>
<protein>
    <submittedName>
        <fullName evidence="2">Uncharacterized protein</fullName>
    </submittedName>
</protein>
<evidence type="ECO:0000313" key="2">
    <source>
        <dbReference type="EMBL" id="VTJ71983.1"/>
    </source>
</evidence>
<gene>
    <name evidence="2" type="ORF">MONAX_5E006402</name>
</gene>
<evidence type="ECO:0000256" key="1">
    <source>
        <dbReference type="SAM" id="MobiDB-lite"/>
    </source>
</evidence>
<feature type="region of interest" description="Disordered" evidence="1">
    <location>
        <begin position="1"/>
        <end position="26"/>
    </location>
</feature>
<reference evidence="2" key="1">
    <citation type="submission" date="2019-04" db="EMBL/GenBank/DDBJ databases">
        <authorList>
            <person name="Alioto T."/>
            <person name="Alioto T."/>
        </authorList>
    </citation>
    <scope>NUCLEOTIDE SEQUENCE [LARGE SCALE GENOMIC DNA]</scope>
</reference>
<dbReference type="EMBL" id="CABDUW010000600">
    <property type="protein sequence ID" value="VTJ71983.1"/>
    <property type="molecule type" value="Genomic_DNA"/>
</dbReference>
<comment type="caution">
    <text evidence="2">The sequence shown here is derived from an EMBL/GenBank/DDBJ whole genome shotgun (WGS) entry which is preliminary data.</text>
</comment>
<name>A0A5E4BQR0_MARMO</name>
<keyword evidence="3" id="KW-1185">Reference proteome</keyword>